<accession>A0A0A1VRP0</accession>
<gene>
    <name evidence="1" type="ORF">N44_01020</name>
</gene>
<reference evidence="2" key="1">
    <citation type="journal article" date="2015" name="Genome">
        <title>Whole Genome Sequence of the Non-Microcystin-Producing Microcystis aeruginosa Strain NIES-44.</title>
        <authorList>
            <person name="Okano K."/>
            <person name="Miyata N."/>
            <person name="Ozaki Y."/>
        </authorList>
    </citation>
    <scope>NUCLEOTIDE SEQUENCE [LARGE SCALE GENOMIC DNA]</scope>
    <source>
        <strain evidence="2">NIES-44</strain>
    </source>
</reference>
<name>A0A0A1VRP0_MICAE</name>
<dbReference type="RefSeq" id="WP_002763591.1">
    <property type="nucleotide sequence ID" value="NZ_BBPA01000021.1"/>
</dbReference>
<dbReference type="GeneID" id="66705257"/>
<dbReference type="AlphaFoldDB" id="A0A0A1VRP0"/>
<proteinExistence type="predicted"/>
<dbReference type="Proteomes" id="UP000030321">
    <property type="component" value="Unassembled WGS sequence"/>
</dbReference>
<comment type="caution">
    <text evidence="1">The sequence shown here is derived from an EMBL/GenBank/DDBJ whole genome shotgun (WGS) entry which is preliminary data.</text>
</comment>
<evidence type="ECO:0000313" key="2">
    <source>
        <dbReference type="Proteomes" id="UP000030321"/>
    </source>
</evidence>
<evidence type="ECO:0000313" key="1">
    <source>
        <dbReference type="EMBL" id="GAL92462.1"/>
    </source>
</evidence>
<sequence length="80" mass="9055">MNYPIPTTPEEIAALRQRPVDEEMIAAVIAGIIRMARAQGQSLDDLTEEILAEDPILDQVQRRWLSQLLTNAWQNLAGWV</sequence>
<protein>
    <submittedName>
        <fullName evidence="1">Uncharacterized protein</fullName>
    </submittedName>
</protein>
<organism evidence="1 2">
    <name type="scientific">Microcystis aeruginosa NIES-44</name>
    <dbReference type="NCBI Taxonomy" id="449439"/>
    <lineage>
        <taxon>Bacteria</taxon>
        <taxon>Bacillati</taxon>
        <taxon>Cyanobacteriota</taxon>
        <taxon>Cyanophyceae</taxon>
        <taxon>Oscillatoriophycideae</taxon>
        <taxon>Chroococcales</taxon>
        <taxon>Microcystaceae</taxon>
        <taxon>Microcystis</taxon>
    </lineage>
</organism>
<dbReference type="EMBL" id="BBPA01000021">
    <property type="protein sequence ID" value="GAL92462.1"/>
    <property type="molecule type" value="Genomic_DNA"/>
</dbReference>